<comment type="subunit">
    <text evidence="9">Monomer.</text>
</comment>
<keyword evidence="4 9" id="KW-0963">Cytoplasm</keyword>
<dbReference type="GO" id="GO:0005737">
    <property type="term" value="C:cytoplasm"/>
    <property type="evidence" value="ECO:0007669"/>
    <property type="project" value="UniProtKB-SubCell"/>
</dbReference>
<comment type="function">
    <text evidence="1 9">Catalyzes the transfer of the enolpyruvyl moiety of phosphoenolpyruvate (PEP) to the 5-hydroxyl of shikimate-3-phosphate (S3P) to produce enolpyruvyl shikimate-3-phosphate and inorganic phosphate.</text>
</comment>
<comment type="pathway">
    <text evidence="2 9">Metabolic intermediate biosynthesis; chorismate biosynthesis; chorismate from D-erythrose 4-phosphate and phosphoenolpyruvate: step 6/7.</text>
</comment>
<dbReference type="AlphaFoldDB" id="A0A6L8W469"/>
<dbReference type="InterPro" id="IPR023193">
    <property type="entry name" value="EPSP_synthase_CS"/>
</dbReference>
<evidence type="ECO:0000256" key="1">
    <source>
        <dbReference type="ARBA" id="ARBA00002174"/>
    </source>
</evidence>
<evidence type="ECO:0000313" key="12">
    <source>
        <dbReference type="Proteomes" id="UP000476030"/>
    </source>
</evidence>
<comment type="similarity">
    <text evidence="3 9">Belongs to the EPSP synthase family.</text>
</comment>
<feature type="binding site" evidence="9">
    <location>
        <position position="327"/>
    </location>
    <ligand>
        <name>3-phosphoshikimate</name>
        <dbReference type="ChEBI" id="CHEBI:145989"/>
    </ligand>
</feature>
<comment type="caution">
    <text evidence="11">The sequence shown here is derived from an EMBL/GenBank/DDBJ whole genome shotgun (WGS) entry which is preliminary data.</text>
</comment>
<dbReference type="GO" id="GO:0009423">
    <property type="term" value="P:chorismate biosynthetic process"/>
    <property type="evidence" value="ECO:0007669"/>
    <property type="project" value="UniProtKB-UniRule"/>
</dbReference>
<evidence type="ECO:0000256" key="7">
    <source>
        <dbReference type="ARBA" id="ARBA00023141"/>
    </source>
</evidence>
<dbReference type="EC" id="2.5.1.19" evidence="9"/>
<dbReference type="FunFam" id="3.65.10.10:FF:000005">
    <property type="entry name" value="3-phosphoshikimate 1-carboxyvinyltransferase"/>
    <property type="match status" value="1"/>
</dbReference>
<dbReference type="GO" id="GO:0003866">
    <property type="term" value="F:3-phosphoshikimate 1-carboxyvinyltransferase activity"/>
    <property type="evidence" value="ECO:0007669"/>
    <property type="project" value="UniProtKB-UniRule"/>
</dbReference>
<feature type="binding site" evidence="9">
    <location>
        <position position="402"/>
    </location>
    <ligand>
        <name>phosphoenolpyruvate</name>
        <dbReference type="ChEBI" id="CHEBI:58702"/>
    </ligand>
</feature>
<feature type="binding site" evidence="9">
    <location>
        <position position="29"/>
    </location>
    <ligand>
        <name>3-phosphoshikimate</name>
        <dbReference type="ChEBI" id="CHEBI:145989"/>
    </ligand>
</feature>
<dbReference type="PANTHER" id="PTHR21090:SF5">
    <property type="entry name" value="PENTAFUNCTIONAL AROM POLYPEPTIDE"/>
    <property type="match status" value="1"/>
</dbReference>
<evidence type="ECO:0000256" key="9">
    <source>
        <dbReference type="HAMAP-Rule" id="MF_00210"/>
    </source>
</evidence>
<feature type="binding site" evidence="9">
    <location>
        <position position="176"/>
    </location>
    <ligand>
        <name>3-phosphoshikimate</name>
        <dbReference type="ChEBI" id="CHEBI:145989"/>
    </ligand>
</feature>
<evidence type="ECO:0000256" key="8">
    <source>
        <dbReference type="ARBA" id="ARBA00044633"/>
    </source>
</evidence>
<organism evidence="11 12">
    <name type="scientific">Sneathiella litorea</name>
    <dbReference type="NCBI Taxonomy" id="2606216"/>
    <lineage>
        <taxon>Bacteria</taxon>
        <taxon>Pseudomonadati</taxon>
        <taxon>Pseudomonadota</taxon>
        <taxon>Alphaproteobacteria</taxon>
        <taxon>Sneathiellales</taxon>
        <taxon>Sneathiellaceae</taxon>
        <taxon>Sneathiella</taxon>
    </lineage>
</organism>
<dbReference type="InterPro" id="IPR006264">
    <property type="entry name" value="EPSP_synthase"/>
</dbReference>
<feature type="binding site" evidence="9">
    <location>
        <position position="176"/>
    </location>
    <ligand>
        <name>phosphoenolpyruvate</name>
        <dbReference type="ChEBI" id="CHEBI:58702"/>
    </ligand>
</feature>
<sequence>MTSQNSLPVPVTAQPAGALTGTISVPGDKSISHRALIFGSLAAGTTTVKGLLEGEDVLRTAAAMRQLGAQVTRNKDGSWEVTGNGVGALREPDDVLDMGNSGTAARLLMGLVASCPFTTFFAGDASLHKRPMGRVGRPLEEMGALITSRSGGRFPLGVTGRNLMPIDYELPVASAQVKSAILLAALDTPGITRVTEPKPTRDHTENMLRHFGAAVKMSAREDGGRVIEYQGQQELTPADIIVPGDPSSAAFIAVAASILPGSDVTITNVGLNPLRDGIFITLKEMGANIEIMNLREQAGERVGDLRIRASTLQGIEVPPERAPTMIDEFPVLFVAASFAKGKTVMRGLEELRVKESDRLAAMAVGLKACGVTLEELDDGLIIDGNGSAPMGGGRVVTHLDHRIAMSFLILGLAANNPVTVDDGRVMETSFPGFIDLMGSLGAKMAREQAE</sequence>
<keyword evidence="12" id="KW-1185">Reference proteome</keyword>
<dbReference type="PANTHER" id="PTHR21090">
    <property type="entry name" value="AROM/DEHYDROQUINATE SYNTHASE"/>
    <property type="match status" value="1"/>
</dbReference>
<feature type="binding site" evidence="9">
    <location>
        <position position="130"/>
    </location>
    <ligand>
        <name>phosphoenolpyruvate</name>
        <dbReference type="ChEBI" id="CHEBI:58702"/>
    </ligand>
</feature>
<accession>A0A6L8W469</accession>
<comment type="caution">
    <text evidence="9">Lacks conserved residue(s) required for the propagation of feature annotation.</text>
</comment>
<feature type="active site" description="Proton acceptor" evidence="9">
    <location>
        <position position="327"/>
    </location>
</feature>
<proteinExistence type="inferred from homology"/>
<dbReference type="SUPFAM" id="SSF55205">
    <property type="entry name" value="EPT/RTPC-like"/>
    <property type="match status" value="1"/>
</dbReference>
<feature type="binding site" evidence="9">
    <location>
        <position position="34"/>
    </location>
    <ligand>
        <name>3-phosphoshikimate</name>
        <dbReference type="ChEBI" id="CHEBI:145989"/>
    </ligand>
</feature>
<dbReference type="UniPathway" id="UPA00053">
    <property type="reaction ID" value="UER00089"/>
</dbReference>
<evidence type="ECO:0000256" key="6">
    <source>
        <dbReference type="ARBA" id="ARBA00022679"/>
    </source>
</evidence>
<reference evidence="11 12" key="1">
    <citation type="submission" date="2019-12" db="EMBL/GenBank/DDBJ databases">
        <title>Snethiella sp. nov. sp. isolated from sea sand.</title>
        <authorList>
            <person name="Kim J."/>
            <person name="Jeong S.E."/>
            <person name="Jung H.S."/>
            <person name="Jeon C.O."/>
        </authorList>
    </citation>
    <scope>NUCLEOTIDE SEQUENCE [LARGE SCALE GENOMIC DNA]</scope>
    <source>
        <strain evidence="11 12">DP05</strain>
    </source>
</reference>
<feature type="binding site" evidence="9">
    <location>
        <position position="354"/>
    </location>
    <ligand>
        <name>3-phosphoshikimate</name>
        <dbReference type="ChEBI" id="CHEBI:145989"/>
    </ligand>
</feature>
<feature type="binding site" evidence="9">
    <location>
        <position position="29"/>
    </location>
    <ligand>
        <name>phosphoenolpyruvate</name>
        <dbReference type="ChEBI" id="CHEBI:58702"/>
    </ligand>
</feature>
<comment type="subcellular location">
    <subcellularLocation>
        <location evidence="9">Cytoplasm</location>
    </subcellularLocation>
</comment>
<dbReference type="PROSITE" id="PS00885">
    <property type="entry name" value="EPSP_SYNTHASE_2"/>
    <property type="match status" value="1"/>
</dbReference>
<dbReference type="PROSITE" id="PS00104">
    <property type="entry name" value="EPSP_SYNTHASE_1"/>
    <property type="match status" value="1"/>
</dbReference>
<evidence type="ECO:0000256" key="4">
    <source>
        <dbReference type="ARBA" id="ARBA00022490"/>
    </source>
</evidence>
<dbReference type="Proteomes" id="UP000476030">
    <property type="component" value="Unassembled WGS sequence"/>
</dbReference>
<feature type="binding site" evidence="9">
    <location>
        <position position="102"/>
    </location>
    <ligand>
        <name>phosphoenolpyruvate</name>
        <dbReference type="ChEBI" id="CHEBI:58702"/>
    </ligand>
</feature>
<evidence type="ECO:0000259" key="10">
    <source>
        <dbReference type="Pfam" id="PF00275"/>
    </source>
</evidence>
<dbReference type="InterPro" id="IPR036968">
    <property type="entry name" value="Enolpyruvate_Tfrase_sf"/>
</dbReference>
<dbReference type="InterPro" id="IPR013792">
    <property type="entry name" value="RNA3'P_cycl/enolpyr_Trfase_a/b"/>
</dbReference>
<evidence type="ECO:0000256" key="2">
    <source>
        <dbReference type="ARBA" id="ARBA00004811"/>
    </source>
</evidence>
<feature type="domain" description="Enolpyruvate transferase" evidence="10">
    <location>
        <begin position="15"/>
        <end position="435"/>
    </location>
</feature>
<dbReference type="InterPro" id="IPR001986">
    <property type="entry name" value="Enolpyruvate_Tfrase_dom"/>
</dbReference>
<evidence type="ECO:0000256" key="5">
    <source>
        <dbReference type="ARBA" id="ARBA00022605"/>
    </source>
</evidence>
<dbReference type="GO" id="GO:0009073">
    <property type="term" value="P:aromatic amino acid family biosynthetic process"/>
    <property type="evidence" value="ECO:0007669"/>
    <property type="project" value="UniProtKB-KW"/>
</dbReference>
<dbReference type="NCBIfam" id="TIGR01356">
    <property type="entry name" value="aroA"/>
    <property type="match status" value="1"/>
</dbReference>
<name>A0A6L8W469_9PROT</name>
<feature type="binding site" evidence="9">
    <location>
        <position position="174"/>
    </location>
    <ligand>
        <name>3-phosphoshikimate</name>
        <dbReference type="ChEBI" id="CHEBI:145989"/>
    </ligand>
</feature>
<comment type="catalytic activity">
    <reaction evidence="8">
        <text>3-phosphoshikimate + phosphoenolpyruvate = 5-O-(1-carboxyvinyl)-3-phosphoshikimate + phosphate</text>
        <dbReference type="Rhea" id="RHEA:21256"/>
        <dbReference type="ChEBI" id="CHEBI:43474"/>
        <dbReference type="ChEBI" id="CHEBI:57701"/>
        <dbReference type="ChEBI" id="CHEBI:58702"/>
        <dbReference type="ChEBI" id="CHEBI:145989"/>
        <dbReference type="EC" id="2.5.1.19"/>
    </reaction>
    <physiologicalReaction direction="left-to-right" evidence="8">
        <dbReference type="Rhea" id="RHEA:21257"/>
    </physiologicalReaction>
</comment>
<keyword evidence="5 9" id="KW-0028">Amino-acid biosynthesis</keyword>
<feature type="binding site" evidence="9">
    <location>
        <position position="358"/>
    </location>
    <ligand>
        <name>phosphoenolpyruvate</name>
        <dbReference type="ChEBI" id="CHEBI:58702"/>
    </ligand>
</feature>
<dbReference type="PIRSF" id="PIRSF000505">
    <property type="entry name" value="EPSPS"/>
    <property type="match status" value="1"/>
</dbReference>
<keyword evidence="7 9" id="KW-0057">Aromatic amino acid biosynthesis</keyword>
<gene>
    <name evidence="9 11" type="primary">aroA</name>
    <name evidence="11" type="ORF">GQE98_04175</name>
</gene>
<keyword evidence="6 9" id="KW-0808">Transferase</keyword>
<dbReference type="EMBL" id="WTUW01000001">
    <property type="protein sequence ID" value="MZR29828.1"/>
    <property type="molecule type" value="Genomic_DNA"/>
</dbReference>
<dbReference type="CDD" id="cd01556">
    <property type="entry name" value="EPSP_synthase"/>
    <property type="match status" value="1"/>
</dbReference>
<dbReference type="RefSeq" id="WP_161314375.1">
    <property type="nucleotide sequence ID" value="NZ_WTUW01000001.1"/>
</dbReference>
<dbReference type="FunFam" id="3.65.10.10:FF:000006">
    <property type="entry name" value="3-phosphoshikimate 1-carboxyvinyltransferase"/>
    <property type="match status" value="1"/>
</dbReference>
<evidence type="ECO:0000256" key="3">
    <source>
        <dbReference type="ARBA" id="ARBA00009948"/>
    </source>
</evidence>
<feature type="binding site" evidence="9">
    <location>
        <position position="30"/>
    </location>
    <ligand>
        <name>3-phosphoshikimate</name>
        <dbReference type="ChEBI" id="CHEBI:145989"/>
    </ligand>
</feature>
<evidence type="ECO:0000313" key="11">
    <source>
        <dbReference type="EMBL" id="MZR29828.1"/>
    </source>
</evidence>
<dbReference type="HAMAP" id="MF_00210">
    <property type="entry name" value="EPSP_synth"/>
    <property type="match status" value="1"/>
</dbReference>
<dbReference type="Pfam" id="PF00275">
    <property type="entry name" value="EPSP_synthase"/>
    <property type="match status" value="1"/>
</dbReference>
<dbReference type="GO" id="GO:0008652">
    <property type="term" value="P:amino acid biosynthetic process"/>
    <property type="evidence" value="ECO:0007669"/>
    <property type="project" value="UniProtKB-KW"/>
</dbReference>
<dbReference type="Gene3D" id="3.65.10.10">
    <property type="entry name" value="Enolpyruvate transferase domain"/>
    <property type="match status" value="2"/>
</dbReference>
<protein>
    <recommendedName>
        <fullName evidence="9">3-phosphoshikimate 1-carboxyvinyltransferase</fullName>
        <ecNumber evidence="9">2.5.1.19</ecNumber>
    </recommendedName>
    <alternativeName>
        <fullName evidence="9">5-enolpyruvylshikimate-3-phosphate synthase</fullName>
        <shortName evidence="9">EPSP synthase</shortName>
        <shortName evidence="9">EPSPS</shortName>
    </alternativeName>
</protein>